<reference evidence="1" key="1">
    <citation type="submission" date="2018-05" db="EMBL/GenBank/DDBJ databases">
        <authorList>
            <person name="Lanie J.A."/>
            <person name="Ng W.-L."/>
            <person name="Kazmierczak K.M."/>
            <person name="Andrzejewski T.M."/>
            <person name="Davidsen T.M."/>
            <person name="Wayne K.J."/>
            <person name="Tettelin H."/>
            <person name="Glass J.I."/>
            <person name="Rusch D."/>
            <person name="Podicherti R."/>
            <person name="Tsui H.-C.T."/>
            <person name="Winkler M.E."/>
        </authorList>
    </citation>
    <scope>NUCLEOTIDE SEQUENCE</scope>
</reference>
<protein>
    <submittedName>
        <fullName evidence="1">Uncharacterized protein</fullName>
    </submittedName>
</protein>
<feature type="non-terminal residue" evidence="1">
    <location>
        <position position="34"/>
    </location>
</feature>
<organism evidence="1">
    <name type="scientific">marine metagenome</name>
    <dbReference type="NCBI Taxonomy" id="408172"/>
    <lineage>
        <taxon>unclassified sequences</taxon>
        <taxon>metagenomes</taxon>
        <taxon>ecological metagenomes</taxon>
    </lineage>
</organism>
<gene>
    <name evidence="1" type="ORF">METZ01_LOCUS58294</name>
</gene>
<sequence length="34" mass="3609">MTSGTMRIGADVGGTFTDVVLETGERMFSTKVLT</sequence>
<name>A0A381SN39_9ZZZZ</name>
<evidence type="ECO:0000313" key="1">
    <source>
        <dbReference type="EMBL" id="SVA05440.1"/>
    </source>
</evidence>
<dbReference type="EMBL" id="UINC01003340">
    <property type="protein sequence ID" value="SVA05440.1"/>
    <property type="molecule type" value="Genomic_DNA"/>
</dbReference>
<proteinExistence type="predicted"/>
<dbReference type="AlphaFoldDB" id="A0A381SN39"/>
<accession>A0A381SN39</accession>